<dbReference type="Pfam" id="PF03795">
    <property type="entry name" value="YCII"/>
    <property type="match status" value="1"/>
</dbReference>
<protein>
    <submittedName>
        <fullName evidence="2">Ice-structuring protein 4</fullName>
    </submittedName>
</protein>
<gene>
    <name evidence="2" type="ORF">MIPYR_10606</name>
</gene>
<proteinExistence type="predicted"/>
<dbReference type="AlphaFoldDB" id="A0A1Y5NWG2"/>
<name>A0A1Y5NWG2_9MICO</name>
<reference evidence="2" key="1">
    <citation type="submission" date="2016-03" db="EMBL/GenBank/DDBJ databases">
        <authorList>
            <person name="Ploux O."/>
        </authorList>
    </citation>
    <scope>NUCLEOTIDE SEQUENCE</scope>
    <source>
        <strain evidence="2">UC1</strain>
    </source>
</reference>
<evidence type="ECO:0000259" key="1">
    <source>
        <dbReference type="Pfam" id="PF03795"/>
    </source>
</evidence>
<organism evidence="2">
    <name type="scientific">uncultured Microbacterium sp</name>
    <dbReference type="NCBI Taxonomy" id="191216"/>
    <lineage>
        <taxon>Bacteria</taxon>
        <taxon>Bacillati</taxon>
        <taxon>Actinomycetota</taxon>
        <taxon>Actinomycetes</taxon>
        <taxon>Micrococcales</taxon>
        <taxon>Microbacteriaceae</taxon>
        <taxon>Microbacterium</taxon>
        <taxon>environmental samples</taxon>
    </lineage>
</organism>
<dbReference type="InterPro" id="IPR005545">
    <property type="entry name" value="YCII"/>
</dbReference>
<dbReference type="EMBL" id="FLQR01000001">
    <property type="protein sequence ID" value="SBS70693.1"/>
    <property type="molecule type" value="Genomic_DNA"/>
</dbReference>
<accession>A0A1Y5NWG2</accession>
<feature type="domain" description="YCII-related" evidence="1">
    <location>
        <begin position="2"/>
        <end position="28"/>
    </location>
</feature>
<sequence>MIFGADDRAAAQAITAADPAVAAGVFAATLHPFAVAVSSPTSE</sequence>
<evidence type="ECO:0000313" key="2">
    <source>
        <dbReference type="EMBL" id="SBS70693.1"/>
    </source>
</evidence>